<evidence type="ECO:0000313" key="2">
    <source>
        <dbReference type="Proteomes" id="UP000789405"/>
    </source>
</evidence>
<dbReference type="AlphaFoldDB" id="A0A9N9DAU9"/>
<keyword evidence="2" id="KW-1185">Reference proteome</keyword>
<sequence>MHQVEAGPTCGCQLKDPSIMSSSIKESSIIQFAVGCICSTKTRKFCGVGIQEFEFGELIRRIWRFSYRGSLLNM</sequence>
<name>A0A9N9DAU9_9GLOM</name>
<dbReference type="Proteomes" id="UP000789405">
    <property type="component" value="Unassembled WGS sequence"/>
</dbReference>
<evidence type="ECO:0000313" key="1">
    <source>
        <dbReference type="EMBL" id="CAG8629562.1"/>
    </source>
</evidence>
<dbReference type="EMBL" id="CAJVPY010004843">
    <property type="protein sequence ID" value="CAG8629562.1"/>
    <property type="molecule type" value="Genomic_DNA"/>
</dbReference>
<protein>
    <submittedName>
        <fullName evidence="1">15000_t:CDS:1</fullName>
    </submittedName>
</protein>
<organism evidence="1 2">
    <name type="scientific">Dentiscutata erythropus</name>
    <dbReference type="NCBI Taxonomy" id="1348616"/>
    <lineage>
        <taxon>Eukaryota</taxon>
        <taxon>Fungi</taxon>
        <taxon>Fungi incertae sedis</taxon>
        <taxon>Mucoromycota</taxon>
        <taxon>Glomeromycotina</taxon>
        <taxon>Glomeromycetes</taxon>
        <taxon>Diversisporales</taxon>
        <taxon>Gigasporaceae</taxon>
        <taxon>Dentiscutata</taxon>
    </lineage>
</organism>
<comment type="caution">
    <text evidence="1">The sequence shown here is derived from an EMBL/GenBank/DDBJ whole genome shotgun (WGS) entry which is preliminary data.</text>
</comment>
<gene>
    <name evidence="1" type="ORF">DERYTH_LOCUS9075</name>
</gene>
<reference evidence="1" key="1">
    <citation type="submission" date="2021-06" db="EMBL/GenBank/DDBJ databases">
        <authorList>
            <person name="Kallberg Y."/>
            <person name="Tangrot J."/>
            <person name="Rosling A."/>
        </authorList>
    </citation>
    <scope>NUCLEOTIDE SEQUENCE</scope>
    <source>
        <strain evidence="1">MA453B</strain>
    </source>
</reference>
<accession>A0A9N9DAU9</accession>
<proteinExistence type="predicted"/>